<reference evidence="2" key="1">
    <citation type="submission" date="2023-10" db="EMBL/GenBank/DDBJ databases">
        <authorList>
            <person name="Chen Y."/>
            <person name="Shah S."/>
            <person name="Dougan E. K."/>
            <person name="Thang M."/>
            <person name="Chan C."/>
        </authorList>
    </citation>
    <scope>NUCLEOTIDE SEQUENCE [LARGE SCALE GENOMIC DNA]</scope>
</reference>
<proteinExistence type="predicted"/>
<evidence type="ECO:0000256" key="1">
    <source>
        <dbReference type="SAM" id="MobiDB-lite"/>
    </source>
</evidence>
<evidence type="ECO:0008006" key="4">
    <source>
        <dbReference type="Google" id="ProtNLM"/>
    </source>
</evidence>
<feature type="non-terminal residue" evidence="2">
    <location>
        <position position="1"/>
    </location>
</feature>
<evidence type="ECO:0000313" key="3">
    <source>
        <dbReference type="Proteomes" id="UP001189429"/>
    </source>
</evidence>
<feature type="compositionally biased region" description="Low complexity" evidence="1">
    <location>
        <begin position="62"/>
        <end position="71"/>
    </location>
</feature>
<organism evidence="2 3">
    <name type="scientific">Prorocentrum cordatum</name>
    <dbReference type="NCBI Taxonomy" id="2364126"/>
    <lineage>
        <taxon>Eukaryota</taxon>
        <taxon>Sar</taxon>
        <taxon>Alveolata</taxon>
        <taxon>Dinophyceae</taxon>
        <taxon>Prorocentrales</taxon>
        <taxon>Prorocentraceae</taxon>
        <taxon>Prorocentrum</taxon>
    </lineage>
</organism>
<comment type="caution">
    <text evidence="2">The sequence shown here is derived from an EMBL/GenBank/DDBJ whole genome shotgun (WGS) entry which is preliminary data.</text>
</comment>
<name>A0ABN9TKD2_9DINO</name>
<dbReference type="EMBL" id="CAUYUJ010014821">
    <property type="protein sequence ID" value="CAK0846388.1"/>
    <property type="molecule type" value="Genomic_DNA"/>
</dbReference>
<gene>
    <name evidence="2" type="ORF">PCOR1329_LOCUS39918</name>
</gene>
<accession>A0ABN9TKD2</accession>
<dbReference type="Proteomes" id="UP001189429">
    <property type="component" value="Unassembled WGS sequence"/>
</dbReference>
<evidence type="ECO:0000313" key="2">
    <source>
        <dbReference type="EMBL" id="CAK0846388.1"/>
    </source>
</evidence>
<keyword evidence="3" id="KW-1185">Reference proteome</keyword>
<sequence>VVSDPAGVTGVAAEFWGKIFERAPTVEQKLRLNQFLDRFAPQLPAVELPQPSLHSLARAAERAPPSAPGAGQLPRAAWRRSPGAPLHPRALMEQLFNEGAGPHDLNWSLCPCASKGAEGEDTPDSCTCAASTVRALSLNNAGAKLIAACADRALQPIATVAAEGAQKGFTAGRRCAGHIPLLDAECRRVGLLPGTGAPLGYCNAISALRCNRIAFSSFRVPGGSAAMEPLFALRCGIMQRCLLSGTVWRLGMDAPIRALIKVLGDPPKGCLAARAGDLGTLIRNAKILPSIADSFVDIEFAFNLQLAIHKCALVPLWEEVTPDLINDARTLLAEMAPSWKGFRVAPSAKYLGSRIGPGIAEQGIWKDAAAKWWSRAAELSRAGMAASLAARAYNVSALPRLSYLAQFFFSSPRSGGALKGSWSPPWWATKSSIVQNYGLVMDLCGTLPRPRPAFDKVPAPVPTTIIEAARIAMGDEEKEAAQAAAMRTIRDGLYEERFDQLIGRRPRRRGIEAPAEELRSRWLELRAALRAARPAWMRSRLRTISNGWITSGRMHVIAPRLRIMGSEARDDLSHYIARPVLRGAVAAPAEESELSSGALFSA</sequence>
<feature type="region of interest" description="Disordered" evidence="1">
    <location>
        <begin position="58"/>
        <end position="84"/>
    </location>
</feature>
<protein>
    <recommendedName>
        <fullName evidence="4">RNA-directed RNA polymerase</fullName>
    </recommendedName>
</protein>